<dbReference type="OMA" id="FLTFERM"/>
<evidence type="ECO:0000256" key="2">
    <source>
        <dbReference type="ARBA" id="ARBA00006742"/>
    </source>
</evidence>
<keyword evidence="8" id="KW-0811">Translocation</keyword>
<comment type="subcellular location">
    <subcellularLocation>
        <location evidence="1">Cell membrane</location>
        <topology evidence="1">Single-pass membrane protein</topology>
    </subcellularLocation>
</comment>
<keyword evidence="7" id="KW-1133">Transmembrane helix</keyword>
<evidence type="ECO:0000256" key="4">
    <source>
        <dbReference type="ARBA" id="ARBA00022475"/>
    </source>
</evidence>
<keyword evidence="6" id="KW-0653">Protein transport</keyword>
<evidence type="ECO:0000256" key="9">
    <source>
        <dbReference type="ARBA" id="ARBA00023136"/>
    </source>
</evidence>
<proteinExistence type="inferred from homology"/>
<evidence type="ECO:0000256" key="3">
    <source>
        <dbReference type="ARBA" id="ARBA00022448"/>
    </source>
</evidence>
<dbReference type="InterPro" id="IPR003849">
    <property type="entry name" value="Preprotein_translocase_YajC"/>
</dbReference>
<keyword evidence="3" id="KW-0813">Transport</keyword>
<dbReference type="Proteomes" id="UP000323274">
    <property type="component" value="Unassembled WGS sequence"/>
</dbReference>
<keyword evidence="9" id="KW-0472">Membrane</keyword>
<keyword evidence="5" id="KW-0812">Transmembrane</keyword>
<sequence>MNLSLILPLILIVGMFWFMSRQQKKQRAAQEERQSNLVKGTKIITIGGLHAVVDSVDQVAKTVDLDAEGVILTFDMAAIRTIVPEAPKAEPTVAVEDLKPIAKDETADAKENITSETDKPSDK</sequence>
<dbReference type="NCBIfam" id="TIGR00739">
    <property type="entry name" value="yajC"/>
    <property type="match status" value="1"/>
</dbReference>
<evidence type="ECO:0000256" key="8">
    <source>
        <dbReference type="ARBA" id="ARBA00023010"/>
    </source>
</evidence>
<dbReference type="GO" id="GO:0005886">
    <property type="term" value="C:plasma membrane"/>
    <property type="evidence" value="ECO:0007669"/>
    <property type="project" value="UniProtKB-SubCell"/>
</dbReference>
<evidence type="ECO:0000256" key="6">
    <source>
        <dbReference type="ARBA" id="ARBA00022927"/>
    </source>
</evidence>
<dbReference type="PANTHER" id="PTHR33909:SF1">
    <property type="entry name" value="SEC TRANSLOCON ACCESSORY COMPLEX SUBUNIT YAJC"/>
    <property type="match status" value="1"/>
</dbReference>
<dbReference type="PANTHER" id="PTHR33909">
    <property type="entry name" value="SEC TRANSLOCON ACCESSORY COMPLEX SUBUNIT YAJC"/>
    <property type="match status" value="1"/>
</dbReference>
<dbReference type="GeneID" id="61102701"/>
<dbReference type="GO" id="GO:0015031">
    <property type="term" value="P:protein transport"/>
    <property type="evidence" value="ECO:0007669"/>
    <property type="project" value="UniProtKB-KW"/>
</dbReference>
<dbReference type="RefSeq" id="WP_004900100.1">
    <property type="nucleotide sequence ID" value="NZ_BJJW01000001.1"/>
</dbReference>
<keyword evidence="4" id="KW-1003">Cell membrane</keyword>
<evidence type="ECO:0000256" key="5">
    <source>
        <dbReference type="ARBA" id="ARBA00022692"/>
    </source>
</evidence>
<comment type="similarity">
    <text evidence="2">Belongs to the YajC family.</text>
</comment>
<reference evidence="10 11" key="1">
    <citation type="submission" date="2019-04" db="EMBL/GenBank/DDBJ databases">
        <title>A pseudo-fructophilic Leuconostoc citreum strain F192-5 isolated from peel of satsuma mandarin: the first report for isolation and characterization of strain-dependent fructophilic-like characteristics.</title>
        <authorList>
            <person name="Maeno S."/>
            <person name="Tanizawa Y."/>
            <person name="Kajikawa A."/>
            <person name="Kanesaki Y."/>
            <person name="Kubota E."/>
            <person name="Arita M."/>
            <person name="Leon D."/>
            <person name="Endo A."/>
        </authorList>
    </citation>
    <scope>NUCLEOTIDE SEQUENCE [LARGE SCALE GENOMIC DNA]</scope>
    <source>
        <strain evidence="10 11">F192-5</strain>
    </source>
</reference>
<organism evidence="10 11">
    <name type="scientific">Leuconostoc citreum</name>
    <dbReference type="NCBI Taxonomy" id="33964"/>
    <lineage>
        <taxon>Bacteria</taxon>
        <taxon>Bacillati</taxon>
        <taxon>Bacillota</taxon>
        <taxon>Bacilli</taxon>
        <taxon>Lactobacillales</taxon>
        <taxon>Lactobacillaceae</taxon>
        <taxon>Leuconostoc</taxon>
    </lineage>
</organism>
<dbReference type="Pfam" id="PF02699">
    <property type="entry name" value="YajC"/>
    <property type="match status" value="1"/>
</dbReference>
<comment type="caution">
    <text evidence="10">The sequence shown here is derived from an EMBL/GenBank/DDBJ whole genome shotgun (WGS) entry which is preliminary data.</text>
</comment>
<dbReference type="PRINTS" id="PR01853">
    <property type="entry name" value="YAJCTRNLCASE"/>
</dbReference>
<gene>
    <name evidence="10" type="ORF">LCIT_00650</name>
</gene>
<accession>A0A5A5TZ29</accession>
<protein>
    <submittedName>
        <fullName evidence="10">Preprotein translocase subunit YajC</fullName>
    </submittedName>
</protein>
<dbReference type="SMART" id="SM01323">
    <property type="entry name" value="YajC"/>
    <property type="match status" value="1"/>
</dbReference>
<evidence type="ECO:0000256" key="1">
    <source>
        <dbReference type="ARBA" id="ARBA00004162"/>
    </source>
</evidence>
<evidence type="ECO:0000313" key="10">
    <source>
        <dbReference type="EMBL" id="GDZ82823.1"/>
    </source>
</evidence>
<dbReference type="AlphaFoldDB" id="A0A5A5TZ29"/>
<evidence type="ECO:0000256" key="7">
    <source>
        <dbReference type="ARBA" id="ARBA00022989"/>
    </source>
</evidence>
<dbReference type="EMBL" id="BJJW01000001">
    <property type="protein sequence ID" value="GDZ82823.1"/>
    <property type="molecule type" value="Genomic_DNA"/>
</dbReference>
<evidence type="ECO:0000313" key="11">
    <source>
        <dbReference type="Proteomes" id="UP000323274"/>
    </source>
</evidence>
<name>A0A5A5TZ29_LEUCI</name>